<gene>
    <name evidence="2" type="ORF">ERS007739_02475</name>
</gene>
<evidence type="ECO:0000256" key="1">
    <source>
        <dbReference type="SAM" id="MobiDB-lite"/>
    </source>
</evidence>
<dbReference type="AlphaFoldDB" id="A0A916PBX8"/>
<dbReference type="EMBL" id="CSBK01001139">
    <property type="protein sequence ID" value="COY35292.1"/>
    <property type="molecule type" value="Genomic_DNA"/>
</dbReference>
<organism evidence="2 3">
    <name type="scientific">Mycobacterium tuberculosis</name>
    <dbReference type="NCBI Taxonomy" id="1773"/>
    <lineage>
        <taxon>Bacteria</taxon>
        <taxon>Bacillati</taxon>
        <taxon>Actinomycetota</taxon>
        <taxon>Actinomycetes</taxon>
        <taxon>Mycobacteriales</taxon>
        <taxon>Mycobacteriaceae</taxon>
        <taxon>Mycobacterium</taxon>
        <taxon>Mycobacterium tuberculosis complex</taxon>
    </lineage>
</organism>
<feature type="region of interest" description="Disordered" evidence="1">
    <location>
        <begin position="51"/>
        <end position="78"/>
    </location>
</feature>
<name>A0A916PBX8_MYCTX</name>
<proteinExistence type="predicted"/>
<feature type="compositionally biased region" description="Basic and acidic residues" evidence="1">
    <location>
        <begin position="69"/>
        <end position="78"/>
    </location>
</feature>
<reference evidence="3" key="1">
    <citation type="submission" date="2015-03" db="EMBL/GenBank/DDBJ databases">
        <authorList>
            <consortium name="Pathogen Informatics"/>
        </authorList>
    </citation>
    <scope>NUCLEOTIDE SEQUENCE [LARGE SCALE GENOMIC DNA]</scope>
    <source>
        <strain evidence="3">N09902308</strain>
    </source>
</reference>
<accession>A0A916PBX8</accession>
<evidence type="ECO:0000313" key="2">
    <source>
        <dbReference type="EMBL" id="COY35292.1"/>
    </source>
</evidence>
<evidence type="ECO:0000313" key="3">
    <source>
        <dbReference type="Proteomes" id="UP000039021"/>
    </source>
</evidence>
<comment type="caution">
    <text evidence="2">The sequence shown here is derived from an EMBL/GenBank/DDBJ whole genome shotgun (WGS) entry which is preliminary data.</text>
</comment>
<sequence length="78" mass="8830">MTTATRLRVPIVVIGTTLINVLNSRCVPQRLVPHDDRVSFRGRVLLPPPLPRLTDTRQQVWPTGPGHWNSEKNARVLD</sequence>
<dbReference type="Proteomes" id="UP000039021">
    <property type="component" value="Unassembled WGS sequence"/>
</dbReference>
<protein>
    <submittedName>
        <fullName evidence="2">Uncharacterized protein</fullName>
    </submittedName>
</protein>